<evidence type="ECO:0000313" key="7">
    <source>
        <dbReference type="Proteomes" id="UP000075615"/>
    </source>
</evidence>
<dbReference type="Gene3D" id="2.40.30.170">
    <property type="match status" value="1"/>
</dbReference>
<dbReference type="InterPro" id="IPR058639">
    <property type="entry name" value="BSH_YknX-like"/>
</dbReference>
<feature type="domain" description="YknX-like barrel-sandwich hybrid" evidence="5">
    <location>
        <begin position="25"/>
        <end position="194"/>
    </location>
</feature>
<organism evidence="6 7">
    <name type="scientific">Roseivirga echinicomitans</name>
    <dbReference type="NCBI Taxonomy" id="296218"/>
    <lineage>
        <taxon>Bacteria</taxon>
        <taxon>Pseudomonadati</taxon>
        <taxon>Bacteroidota</taxon>
        <taxon>Cytophagia</taxon>
        <taxon>Cytophagales</taxon>
        <taxon>Roseivirgaceae</taxon>
        <taxon>Roseivirga</taxon>
    </lineage>
</organism>
<evidence type="ECO:0000259" key="5">
    <source>
        <dbReference type="Pfam" id="PF25984"/>
    </source>
</evidence>
<proteinExistence type="predicted"/>
<evidence type="ECO:0000313" key="6">
    <source>
        <dbReference type="EMBL" id="KYG82623.1"/>
    </source>
</evidence>
<dbReference type="OrthoDB" id="869610at2"/>
<evidence type="ECO:0000256" key="2">
    <source>
        <dbReference type="ARBA" id="ARBA00023054"/>
    </source>
</evidence>
<name>A0A150XV80_9BACT</name>
<dbReference type="AlphaFoldDB" id="A0A150XV80"/>
<feature type="coiled-coil region" evidence="3">
    <location>
        <begin position="136"/>
        <end position="170"/>
    </location>
</feature>
<dbReference type="Proteomes" id="UP000075615">
    <property type="component" value="Unassembled WGS sequence"/>
</dbReference>
<sequence length="334" mass="36994">MSSLTESVYASVTVQPERLYNVHSAVSGIVEKIFVEEGDTVKAGSPLLQITNSHPQLNLQNAKLVLDLAQQAYEGRSNMLNELKDEIAIARLKLANDSVNFVRQENLWKKNIGTQNAYEAKELAFNTSKSNLALLLNRYQRTEEDLSIQLEQAQNNYKSAQNTKGDYTLRSNMDGRVYAMNKEPGESVSQQEPVAILGDATSFVVEMQIDEVDIARIDLGQTVMVSLDAYPQQAFEARVSKIFPQKNEATQTFTVEAVFKLPPEKLFPGLSGEANIVIMEKGKALVIPRAYLTADNQVKTADGLITVRTGLKDMDGVEVLSGIDSTTQLYLPKQ</sequence>
<keyword evidence="2 3" id="KW-0175">Coiled coil</keyword>
<dbReference type="PANTHER" id="PTHR32347:SF23">
    <property type="entry name" value="BLL5650 PROTEIN"/>
    <property type="match status" value="1"/>
</dbReference>
<dbReference type="EMBL" id="LRDB01000003">
    <property type="protein sequence ID" value="KYG82623.1"/>
    <property type="molecule type" value="Genomic_DNA"/>
</dbReference>
<dbReference type="PANTHER" id="PTHR32347">
    <property type="entry name" value="EFFLUX SYSTEM COMPONENT YKNX-RELATED"/>
    <property type="match status" value="1"/>
</dbReference>
<dbReference type="Pfam" id="PF25954">
    <property type="entry name" value="Beta-barrel_RND_2"/>
    <property type="match status" value="1"/>
</dbReference>
<reference evidence="6 7" key="1">
    <citation type="submission" date="2016-01" db="EMBL/GenBank/DDBJ databases">
        <title>Genome sequencing of Roseivirga echinicomitans KMM 6058.</title>
        <authorList>
            <person name="Selvaratnam C."/>
            <person name="Thevarajoo S."/>
            <person name="Goh K.M."/>
            <person name="Ee R."/>
            <person name="Chan K.-G."/>
            <person name="Chong C.S."/>
        </authorList>
    </citation>
    <scope>NUCLEOTIDE SEQUENCE [LARGE SCALE GENOMIC DNA]</scope>
    <source>
        <strain evidence="6 7">KMM 6058</strain>
    </source>
</reference>
<dbReference type="InterPro" id="IPR050465">
    <property type="entry name" value="UPF0194_transport"/>
</dbReference>
<protein>
    <submittedName>
        <fullName evidence="6">Efflux transporter periplasmic adaptor subunit</fullName>
    </submittedName>
</protein>
<keyword evidence="7" id="KW-1185">Reference proteome</keyword>
<feature type="domain" description="CusB-like beta-barrel" evidence="4">
    <location>
        <begin position="205"/>
        <end position="275"/>
    </location>
</feature>
<evidence type="ECO:0000256" key="1">
    <source>
        <dbReference type="ARBA" id="ARBA00004196"/>
    </source>
</evidence>
<evidence type="ECO:0000256" key="3">
    <source>
        <dbReference type="SAM" id="Coils"/>
    </source>
</evidence>
<dbReference type="SUPFAM" id="SSF111369">
    <property type="entry name" value="HlyD-like secretion proteins"/>
    <property type="match status" value="1"/>
</dbReference>
<accession>A0A150XV80</accession>
<dbReference type="Pfam" id="PF25984">
    <property type="entry name" value="BSH_YknX"/>
    <property type="match status" value="1"/>
</dbReference>
<dbReference type="InterPro" id="IPR058792">
    <property type="entry name" value="Beta-barrel_RND_2"/>
</dbReference>
<dbReference type="Gene3D" id="2.40.50.100">
    <property type="match status" value="1"/>
</dbReference>
<dbReference type="STRING" id="296218.AWN68_14520"/>
<comment type="subcellular location">
    <subcellularLocation>
        <location evidence="1">Cell envelope</location>
    </subcellularLocation>
</comment>
<gene>
    <name evidence="6" type="ORF">AWN68_14520</name>
</gene>
<dbReference type="GO" id="GO:0030313">
    <property type="term" value="C:cell envelope"/>
    <property type="evidence" value="ECO:0007669"/>
    <property type="project" value="UniProtKB-SubCell"/>
</dbReference>
<evidence type="ECO:0000259" key="4">
    <source>
        <dbReference type="Pfam" id="PF25954"/>
    </source>
</evidence>
<comment type="caution">
    <text evidence="6">The sequence shown here is derived from an EMBL/GenBank/DDBJ whole genome shotgun (WGS) entry which is preliminary data.</text>
</comment>